<dbReference type="OrthoDB" id="10260614at2759"/>
<organism evidence="9 10">
    <name type="scientific">Rhizopogon vinicolor AM-OR11-026</name>
    <dbReference type="NCBI Taxonomy" id="1314800"/>
    <lineage>
        <taxon>Eukaryota</taxon>
        <taxon>Fungi</taxon>
        <taxon>Dikarya</taxon>
        <taxon>Basidiomycota</taxon>
        <taxon>Agaricomycotina</taxon>
        <taxon>Agaricomycetes</taxon>
        <taxon>Agaricomycetidae</taxon>
        <taxon>Boletales</taxon>
        <taxon>Suillineae</taxon>
        <taxon>Rhizopogonaceae</taxon>
        <taxon>Rhizopogon</taxon>
    </lineage>
</organism>
<dbReference type="InParanoid" id="A0A1B7NE79"/>
<dbReference type="GO" id="GO:0006465">
    <property type="term" value="P:signal peptide processing"/>
    <property type="evidence" value="ECO:0007669"/>
    <property type="project" value="TreeGrafter"/>
</dbReference>
<keyword evidence="4" id="KW-0378">Hydrolase</keyword>
<feature type="non-terminal residue" evidence="9">
    <location>
        <position position="1"/>
    </location>
</feature>
<evidence type="ECO:0000256" key="3">
    <source>
        <dbReference type="ARBA" id="ARBA00022692"/>
    </source>
</evidence>
<dbReference type="GO" id="GO:0004252">
    <property type="term" value="F:serine-type endopeptidase activity"/>
    <property type="evidence" value="ECO:0007669"/>
    <property type="project" value="InterPro"/>
</dbReference>
<dbReference type="InterPro" id="IPR050925">
    <property type="entry name" value="Rhomboid_protease_S54"/>
</dbReference>
<dbReference type="Pfam" id="PF01694">
    <property type="entry name" value="Rhomboid"/>
    <property type="match status" value="1"/>
</dbReference>
<keyword evidence="3 7" id="KW-0812">Transmembrane</keyword>
<dbReference type="PANTHER" id="PTHR43731:SF14">
    <property type="entry name" value="PRESENILIN-ASSOCIATED RHOMBOID-LIKE PROTEIN, MITOCHONDRIAL"/>
    <property type="match status" value="1"/>
</dbReference>
<comment type="similarity">
    <text evidence="2">Belongs to the peptidase S54 family.</text>
</comment>
<evidence type="ECO:0000259" key="8">
    <source>
        <dbReference type="Pfam" id="PF01694"/>
    </source>
</evidence>
<evidence type="ECO:0000313" key="10">
    <source>
        <dbReference type="Proteomes" id="UP000092154"/>
    </source>
</evidence>
<evidence type="ECO:0000313" key="9">
    <source>
        <dbReference type="EMBL" id="OAX43201.1"/>
    </source>
</evidence>
<accession>A0A1B7NE79</accession>
<dbReference type="PANTHER" id="PTHR43731">
    <property type="entry name" value="RHOMBOID PROTEASE"/>
    <property type="match status" value="1"/>
</dbReference>
<evidence type="ECO:0000256" key="5">
    <source>
        <dbReference type="ARBA" id="ARBA00022989"/>
    </source>
</evidence>
<feature type="transmembrane region" description="Helical" evidence="7">
    <location>
        <begin position="408"/>
        <end position="426"/>
    </location>
</feature>
<feature type="transmembrane region" description="Helical" evidence="7">
    <location>
        <begin position="95"/>
        <end position="115"/>
    </location>
</feature>
<evidence type="ECO:0000256" key="1">
    <source>
        <dbReference type="ARBA" id="ARBA00004141"/>
    </source>
</evidence>
<feature type="transmembrane region" description="Helical" evidence="7">
    <location>
        <begin position="245"/>
        <end position="266"/>
    </location>
</feature>
<dbReference type="Proteomes" id="UP000092154">
    <property type="component" value="Unassembled WGS sequence"/>
</dbReference>
<comment type="subcellular location">
    <subcellularLocation>
        <location evidence="1">Membrane</location>
        <topology evidence="1">Multi-pass membrane protein</topology>
    </subcellularLocation>
</comment>
<feature type="domain" description="Peptidase S54 rhomboid" evidence="8">
    <location>
        <begin position="231"/>
        <end position="425"/>
    </location>
</feature>
<keyword evidence="5 7" id="KW-1133">Transmembrane helix</keyword>
<keyword evidence="10" id="KW-1185">Reference proteome</keyword>
<dbReference type="Gene3D" id="1.20.1540.10">
    <property type="entry name" value="Rhomboid-like"/>
    <property type="match status" value="1"/>
</dbReference>
<dbReference type="AlphaFoldDB" id="A0A1B7NE79"/>
<reference evidence="9 10" key="1">
    <citation type="submission" date="2016-06" db="EMBL/GenBank/DDBJ databases">
        <title>Comparative genomics of the ectomycorrhizal sister species Rhizopogon vinicolor and Rhizopogon vesiculosus (Basidiomycota: Boletales) reveals a divergence of the mating type B locus.</title>
        <authorList>
            <consortium name="DOE Joint Genome Institute"/>
            <person name="Mujic A.B."/>
            <person name="Kuo A."/>
            <person name="Tritt A."/>
            <person name="Lipzen A."/>
            <person name="Chen C."/>
            <person name="Johnson J."/>
            <person name="Sharma A."/>
            <person name="Barry K."/>
            <person name="Grigoriev I.V."/>
            <person name="Spatafora J.W."/>
        </authorList>
    </citation>
    <scope>NUCLEOTIDE SEQUENCE [LARGE SCALE GENOMIC DNA]</scope>
    <source>
        <strain evidence="9 10">AM-OR11-026</strain>
    </source>
</reference>
<dbReference type="SUPFAM" id="SSF144091">
    <property type="entry name" value="Rhomboid-like"/>
    <property type="match status" value="1"/>
</dbReference>
<proteinExistence type="inferred from homology"/>
<sequence>MLSIQSANSTRTRTEGIMFCTTNILRTPHCLRPCIHPPSRSFVHSLPRNLPRIGRITPEKSFQSILPTFRDQVARSSEVESFSSRVHRPKIRNQVLFFIGGSILAYSIAASQTQVDTDYWSKRLVSVSHRWTLRAPTTEDMRKAQYLELGKYLQTQVNQLKDTLAEWPLALRNLVLSIHVQAAQSYLDAPEGRRLCWLICGVNTAIYLMWKIPRLAPFMTRSFTHHPLSGRSYTLLTSTFSHKSFIHLLANSMALASFGSAATHYFTLEQLKHREHQQEATAKWHFLAFFISAGLFSGLVSHVAASKVLFPRLVTQYTASTAIRNSPAAAAISSTAAKTATASAPREILPSLGASGAIYAAVTVSALAFPDAQVSLIFPPFISIPIQAGVGGLVLLDIVGIARGWRMFDHYAHLGGAAFGAVYYIYGPQWWTFLRSQYQQRQSPTS</sequence>
<feature type="transmembrane region" description="Helical" evidence="7">
    <location>
        <begin position="348"/>
        <end position="370"/>
    </location>
</feature>
<name>A0A1B7NE79_9AGAM</name>
<protein>
    <submittedName>
        <fullName evidence="9">Rhomboid-domain-containing protein</fullName>
    </submittedName>
</protein>
<feature type="transmembrane region" description="Helical" evidence="7">
    <location>
        <begin position="286"/>
        <end position="305"/>
    </location>
</feature>
<evidence type="ECO:0000256" key="4">
    <source>
        <dbReference type="ARBA" id="ARBA00022801"/>
    </source>
</evidence>
<gene>
    <name evidence="9" type="ORF">K503DRAFT_211358</name>
</gene>
<evidence type="ECO:0000256" key="6">
    <source>
        <dbReference type="ARBA" id="ARBA00023136"/>
    </source>
</evidence>
<dbReference type="EMBL" id="KV448142">
    <property type="protein sequence ID" value="OAX43201.1"/>
    <property type="molecule type" value="Genomic_DNA"/>
</dbReference>
<dbReference type="FunCoup" id="A0A1B7NE79">
    <property type="interactions" value="346"/>
</dbReference>
<dbReference type="InterPro" id="IPR022764">
    <property type="entry name" value="Peptidase_S54_rhomboid_dom"/>
</dbReference>
<evidence type="ECO:0000256" key="2">
    <source>
        <dbReference type="ARBA" id="ARBA00009045"/>
    </source>
</evidence>
<dbReference type="STRING" id="1314800.A0A1B7NE79"/>
<feature type="transmembrane region" description="Helical" evidence="7">
    <location>
        <begin position="376"/>
        <end position="396"/>
    </location>
</feature>
<dbReference type="GO" id="GO:0016020">
    <property type="term" value="C:membrane"/>
    <property type="evidence" value="ECO:0007669"/>
    <property type="project" value="UniProtKB-SubCell"/>
</dbReference>
<keyword evidence="6 7" id="KW-0472">Membrane</keyword>
<evidence type="ECO:0000256" key="7">
    <source>
        <dbReference type="SAM" id="Phobius"/>
    </source>
</evidence>
<dbReference type="InterPro" id="IPR035952">
    <property type="entry name" value="Rhomboid-like_sf"/>
</dbReference>